<evidence type="ECO:0000313" key="1">
    <source>
        <dbReference type="EMBL" id="CAG8621058.1"/>
    </source>
</evidence>
<name>A0ACA9MYM2_9GLOM</name>
<sequence length="43" mass="5101">MFSFLNKKTSKTSRKIIKISNVNNCKKRKRDVVDDAIEKMTKR</sequence>
<gene>
    <name evidence="1" type="ORF">SCALOS_LOCUS7647</name>
</gene>
<dbReference type="EMBL" id="CAJVPM010017678">
    <property type="protein sequence ID" value="CAG8621058.1"/>
    <property type="molecule type" value="Genomic_DNA"/>
</dbReference>
<protein>
    <submittedName>
        <fullName evidence="1">9022_t:CDS:1</fullName>
    </submittedName>
</protein>
<keyword evidence="2" id="KW-1185">Reference proteome</keyword>
<feature type="non-terminal residue" evidence="1">
    <location>
        <position position="43"/>
    </location>
</feature>
<evidence type="ECO:0000313" key="2">
    <source>
        <dbReference type="Proteomes" id="UP000789860"/>
    </source>
</evidence>
<proteinExistence type="predicted"/>
<organism evidence="1 2">
    <name type="scientific">Scutellospora calospora</name>
    <dbReference type="NCBI Taxonomy" id="85575"/>
    <lineage>
        <taxon>Eukaryota</taxon>
        <taxon>Fungi</taxon>
        <taxon>Fungi incertae sedis</taxon>
        <taxon>Mucoromycota</taxon>
        <taxon>Glomeromycotina</taxon>
        <taxon>Glomeromycetes</taxon>
        <taxon>Diversisporales</taxon>
        <taxon>Gigasporaceae</taxon>
        <taxon>Scutellospora</taxon>
    </lineage>
</organism>
<dbReference type="Proteomes" id="UP000789860">
    <property type="component" value="Unassembled WGS sequence"/>
</dbReference>
<comment type="caution">
    <text evidence="1">The sequence shown here is derived from an EMBL/GenBank/DDBJ whole genome shotgun (WGS) entry which is preliminary data.</text>
</comment>
<accession>A0ACA9MYM2</accession>
<reference evidence="1" key="1">
    <citation type="submission" date="2021-06" db="EMBL/GenBank/DDBJ databases">
        <authorList>
            <person name="Kallberg Y."/>
            <person name="Tangrot J."/>
            <person name="Rosling A."/>
        </authorList>
    </citation>
    <scope>NUCLEOTIDE SEQUENCE</scope>
    <source>
        <strain evidence="1">AU212A</strain>
    </source>
</reference>